<organism evidence="4 5">
    <name type="scientific">Bacillus carboniphilus</name>
    <dbReference type="NCBI Taxonomy" id="86663"/>
    <lineage>
        <taxon>Bacteria</taxon>
        <taxon>Bacillati</taxon>
        <taxon>Bacillota</taxon>
        <taxon>Bacilli</taxon>
        <taxon>Bacillales</taxon>
        <taxon>Bacillaceae</taxon>
        <taxon>Bacillus</taxon>
    </lineage>
</organism>
<keyword evidence="2" id="KW-1005">Bacterial flagellum biogenesis</keyword>
<evidence type="ECO:0000256" key="1">
    <source>
        <dbReference type="ARBA" id="ARBA00022490"/>
    </source>
</evidence>
<dbReference type="InterPro" id="IPR003775">
    <property type="entry name" value="Flagellar_assembly_factor_FliW"/>
</dbReference>
<keyword evidence="4" id="KW-0966">Cell projection</keyword>
<dbReference type="PANTHER" id="PTHR39190">
    <property type="entry name" value="FLAGELLAR ASSEMBLY FACTOR FLIW"/>
    <property type="match status" value="1"/>
</dbReference>
<proteinExistence type="predicted"/>
<dbReference type="RefSeq" id="WP_306019572.1">
    <property type="nucleotide sequence ID" value="NZ_CP129013.1"/>
</dbReference>
<keyword evidence="4" id="KW-0969">Cilium</keyword>
<keyword evidence="4" id="KW-0282">Flagellum</keyword>
<keyword evidence="3" id="KW-0810">Translation regulation</keyword>
<dbReference type="InterPro" id="IPR024046">
    <property type="entry name" value="Flagellar_assmbl_FliW_dom_sf"/>
</dbReference>
<reference evidence="4 5" key="1">
    <citation type="submission" date="2023-06" db="EMBL/GenBank/DDBJ databases">
        <title>Five Gram-positive bacteria isolated from mangrove sediments in Shenzhen, Guangdong, China.</title>
        <authorList>
            <person name="Yu S."/>
            <person name="Zheng W."/>
            <person name="Huang Y."/>
        </authorList>
    </citation>
    <scope>NUCLEOTIDE SEQUENCE [LARGE SCALE GENOMIC DNA]</scope>
    <source>
        <strain evidence="4 5">SaN35-3</strain>
    </source>
</reference>
<dbReference type="Proteomes" id="UP001197974">
    <property type="component" value="Chromosome"/>
</dbReference>
<dbReference type="EMBL" id="CP129013">
    <property type="protein sequence ID" value="WLR41488.1"/>
    <property type="molecule type" value="Genomic_DNA"/>
</dbReference>
<sequence>MLPFDEQQVLYVLQSITEVSVAFIITNPFLFKQDYEFELDQQTIDQLNILNPTDALVYSILTIVEPFERTTANLKAPIIMNQHNNRGKQMILQEEPYDTKYSLIKGCE</sequence>
<evidence type="ECO:0000256" key="2">
    <source>
        <dbReference type="ARBA" id="ARBA00022795"/>
    </source>
</evidence>
<protein>
    <submittedName>
        <fullName evidence="4">Flagellar assembly protein FliW</fullName>
    </submittedName>
</protein>
<dbReference type="Gene3D" id="2.30.290.10">
    <property type="entry name" value="BH3618-like"/>
    <property type="match status" value="1"/>
</dbReference>
<name>A0ABY9JSL7_9BACI</name>
<dbReference type="Pfam" id="PF02623">
    <property type="entry name" value="FliW"/>
    <property type="match status" value="1"/>
</dbReference>
<keyword evidence="5" id="KW-1185">Reference proteome</keyword>
<keyword evidence="1" id="KW-0963">Cytoplasm</keyword>
<dbReference type="SUPFAM" id="SSF141457">
    <property type="entry name" value="BH3618-like"/>
    <property type="match status" value="1"/>
</dbReference>
<evidence type="ECO:0000313" key="5">
    <source>
        <dbReference type="Proteomes" id="UP001197974"/>
    </source>
</evidence>
<evidence type="ECO:0000256" key="3">
    <source>
        <dbReference type="ARBA" id="ARBA00022845"/>
    </source>
</evidence>
<accession>A0ABY9JSL7</accession>
<dbReference type="PANTHER" id="PTHR39190:SF1">
    <property type="entry name" value="FLAGELLAR ASSEMBLY FACTOR FLIW"/>
    <property type="match status" value="1"/>
</dbReference>
<evidence type="ECO:0000313" key="4">
    <source>
        <dbReference type="EMBL" id="WLR41488.1"/>
    </source>
</evidence>
<gene>
    <name evidence="4" type="primary">fliW</name>
    <name evidence="4" type="ORF">LC087_11350</name>
</gene>